<evidence type="ECO:0000313" key="2">
    <source>
        <dbReference type="Proteomes" id="UP000255207"/>
    </source>
</evidence>
<sequence length="124" mass="13921">MNDDIKAIEAATWTYLDGLYEGDVEKLGQVFHPTSALTQSLDGELKIVPREDWFNAVRNRPAPKATGLERGDHILAIDLVGPGMALVKVKCQMPPRYFTDLLSFLKVEGKWVIAQKVFMTEMGR</sequence>
<keyword evidence="2" id="KW-1185">Reference proteome</keyword>
<gene>
    <name evidence="1" type="ORF">DWE98_02075</name>
</gene>
<protein>
    <submittedName>
        <fullName evidence="1">Nuclear transport factor 2 family protein</fullName>
    </submittedName>
</protein>
<dbReference type="Gene3D" id="3.10.450.50">
    <property type="match status" value="1"/>
</dbReference>
<organism evidence="1 2">
    <name type="scientific">Bosea caraganae</name>
    <dbReference type="NCBI Taxonomy" id="2763117"/>
    <lineage>
        <taxon>Bacteria</taxon>
        <taxon>Pseudomonadati</taxon>
        <taxon>Pseudomonadota</taxon>
        <taxon>Alphaproteobacteria</taxon>
        <taxon>Hyphomicrobiales</taxon>
        <taxon>Boseaceae</taxon>
        <taxon>Bosea</taxon>
    </lineage>
</organism>
<reference evidence="2" key="1">
    <citation type="submission" date="2018-07" db="EMBL/GenBank/DDBJ databases">
        <authorList>
            <person name="Safronova V.I."/>
            <person name="Chirak E.R."/>
            <person name="Sazanova A.L."/>
        </authorList>
    </citation>
    <scope>NUCLEOTIDE SEQUENCE [LARGE SCALE GENOMIC DNA]</scope>
    <source>
        <strain evidence="2">RCAM04685</strain>
    </source>
</reference>
<comment type="caution">
    <text evidence="1">The sequence shown here is derived from an EMBL/GenBank/DDBJ whole genome shotgun (WGS) entry which is preliminary data.</text>
</comment>
<proteinExistence type="predicted"/>
<dbReference type="Proteomes" id="UP000255207">
    <property type="component" value="Unassembled WGS sequence"/>
</dbReference>
<dbReference type="Pfam" id="PF12893">
    <property type="entry name" value="Lumazine_bd_2"/>
    <property type="match status" value="1"/>
</dbReference>
<dbReference type="RefSeq" id="WP_114827481.1">
    <property type="nucleotide sequence ID" value="NZ_QQTO01000019.1"/>
</dbReference>
<accession>A0A370LBL4</accession>
<evidence type="ECO:0000313" key="1">
    <source>
        <dbReference type="EMBL" id="RDJ29363.1"/>
    </source>
</evidence>
<dbReference type="OrthoDB" id="7451095at2"/>
<dbReference type="InterPro" id="IPR039437">
    <property type="entry name" value="FrzH/put_lumazine-bd"/>
</dbReference>
<name>A0A370LBL4_9HYPH</name>
<dbReference type="SUPFAM" id="SSF54427">
    <property type="entry name" value="NTF2-like"/>
    <property type="match status" value="1"/>
</dbReference>
<dbReference type="EMBL" id="QQTP01000001">
    <property type="protein sequence ID" value="RDJ29363.1"/>
    <property type="molecule type" value="Genomic_DNA"/>
</dbReference>
<dbReference type="AlphaFoldDB" id="A0A370LBL4"/>
<dbReference type="InterPro" id="IPR032710">
    <property type="entry name" value="NTF2-like_dom_sf"/>
</dbReference>